<evidence type="ECO:0000259" key="18">
    <source>
        <dbReference type="PROSITE" id="PS50922"/>
    </source>
</evidence>
<evidence type="ECO:0000256" key="14">
    <source>
        <dbReference type="RuleBase" id="RU000682"/>
    </source>
</evidence>
<evidence type="ECO:0000256" key="13">
    <source>
        <dbReference type="PROSITE-ProRule" id="PRU00205"/>
    </source>
</evidence>
<dbReference type="AlphaFoldDB" id="A0A6P7ZND8"/>
<dbReference type="SMART" id="SM00724">
    <property type="entry name" value="TLC"/>
    <property type="match status" value="1"/>
</dbReference>
<evidence type="ECO:0000256" key="16">
    <source>
        <dbReference type="SAM" id="Phobius"/>
    </source>
</evidence>
<evidence type="ECO:0000256" key="8">
    <source>
        <dbReference type="ARBA" id="ARBA00022989"/>
    </source>
</evidence>
<comment type="subcellular location">
    <subcellularLocation>
        <location evidence="1">Endoplasmic reticulum membrane</location>
        <topology evidence="1">Multi-pass membrane protein</topology>
    </subcellularLocation>
    <subcellularLocation>
        <location evidence="12 14">Nucleus</location>
    </subcellularLocation>
</comment>
<feature type="compositionally biased region" description="Basic and acidic residues" evidence="15">
    <location>
        <begin position="355"/>
        <end position="364"/>
    </location>
</feature>
<evidence type="ECO:0000256" key="2">
    <source>
        <dbReference type="ARBA" id="ARBA00004760"/>
    </source>
</evidence>
<dbReference type="OrthoDB" id="537032at2759"/>
<dbReference type="InterPro" id="IPR016439">
    <property type="entry name" value="Lag1/Lac1-like"/>
</dbReference>
<comment type="pathway">
    <text evidence="2">Lipid metabolism; sphingolipid metabolism.</text>
</comment>
<dbReference type="InterPro" id="IPR001356">
    <property type="entry name" value="HD"/>
</dbReference>
<evidence type="ECO:0000256" key="4">
    <source>
        <dbReference type="ARBA" id="ARBA00022516"/>
    </source>
</evidence>
<comment type="catalytic activity">
    <reaction evidence="11">
        <text>sphinganine + octadecanoyl-CoA = N-(octadecanoyl)-sphinganine + CoA + H(+)</text>
        <dbReference type="Rhea" id="RHEA:36547"/>
        <dbReference type="ChEBI" id="CHEBI:15378"/>
        <dbReference type="ChEBI" id="CHEBI:57287"/>
        <dbReference type="ChEBI" id="CHEBI:57394"/>
        <dbReference type="ChEBI" id="CHEBI:57817"/>
        <dbReference type="ChEBI" id="CHEBI:67033"/>
    </reaction>
    <physiologicalReaction direction="left-to-right" evidence="11">
        <dbReference type="Rhea" id="RHEA:36548"/>
    </physiologicalReaction>
</comment>
<dbReference type="KEGG" id="muo:115481053"/>
<feature type="domain" description="Homeobox" evidence="17">
    <location>
        <begin position="67"/>
        <end position="128"/>
    </location>
</feature>
<dbReference type="UniPathway" id="UPA00222"/>
<evidence type="ECO:0000259" key="17">
    <source>
        <dbReference type="PROSITE" id="PS50071"/>
    </source>
</evidence>
<keyword evidence="12 14" id="KW-0238">DNA-binding</keyword>
<dbReference type="PIRSF" id="PIRSF005225">
    <property type="entry name" value="LAG1_LAC1"/>
    <property type="match status" value="1"/>
</dbReference>
<organism evidence="19 20">
    <name type="scientific">Microcaecilia unicolor</name>
    <dbReference type="NCBI Taxonomy" id="1415580"/>
    <lineage>
        <taxon>Eukaryota</taxon>
        <taxon>Metazoa</taxon>
        <taxon>Chordata</taxon>
        <taxon>Craniata</taxon>
        <taxon>Vertebrata</taxon>
        <taxon>Euteleostomi</taxon>
        <taxon>Amphibia</taxon>
        <taxon>Gymnophiona</taxon>
        <taxon>Siphonopidae</taxon>
        <taxon>Microcaecilia</taxon>
    </lineage>
</organism>
<dbReference type="Pfam" id="PF00046">
    <property type="entry name" value="Homeodomain"/>
    <property type="match status" value="1"/>
</dbReference>
<dbReference type="GO" id="GO:0046513">
    <property type="term" value="P:ceramide biosynthetic process"/>
    <property type="evidence" value="ECO:0007669"/>
    <property type="project" value="InterPro"/>
</dbReference>
<accession>A0A6P7ZND8</accession>
<feature type="region of interest" description="Disordered" evidence="15">
    <location>
        <begin position="347"/>
        <end position="367"/>
    </location>
</feature>
<keyword evidence="12 14" id="KW-0371">Homeobox</keyword>
<evidence type="ECO:0000256" key="15">
    <source>
        <dbReference type="SAM" id="MobiDB-lite"/>
    </source>
</evidence>
<evidence type="ECO:0000256" key="7">
    <source>
        <dbReference type="ARBA" id="ARBA00022824"/>
    </source>
</evidence>
<gene>
    <name evidence="20" type="primary">CERS4</name>
</gene>
<dbReference type="Pfam" id="PF03798">
    <property type="entry name" value="TRAM_LAG1_CLN8"/>
    <property type="match status" value="1"/>
</dbReference>
<dbReference type="FunCoup" id="A0A6P7ZND8">
    <property type="interactions" value="530"/>
</dbReference>
<dbReference type="Proteomes" id="UP000515156">
    <property type="component" value="Chromosome 11"/>
</dbReference>
<evidence type="ECO:0000256" key="1">
    <source>
        <dbReference type="ARBA" id="ARBA00004477"/>
    </source>
</evidence>
<dbReference type="PROSITE" id="PS50071">
    <property type="entry name" value="HOMEOBOX_2"/>
    <property type="match status" value="1"/>
</dbReference>
<dbReference type="GeneID" id="115481053"/>
<feature type="transmembrane region" description="Helical" evidence="16">
    <location>
        <begin position="136"/>
        <end position="155"/>
    </location>
</feature>
<keyword evidence="5" id="KW-0808">Transferase</keyword>
<feature type="transmembrane region" description="Helical" evidence="16">
    <location>
        <begin position="300"/>
        <end position="324"/>
    </location>
</feature>
<dbReference type="PANTHER" id="PTHR12560:SF6">
    <property type="entry name" value="CERAMIDE SYNTHASE 4"/>
    <property type="match status" value="1"/>
</dbReference>
<evidence type="ECO:0000256" key="9">
    <source>
        <dbReference type="ARBA" id="ARBA00023098"/>
    </source>
</evidence>
<dbReference type="InParanoid" id="A0A6P7ZND8"/>
<reference evidence="20" key="2">
    <citation type="submission" date="2025-08" db="UniProtKB">
        <authorList>
            <consortium name="RefSeq"/>
        </authorList>
    </citation>
    <scope>IDENTIFICATION</scope>
</reference>
<dbReference type="PANTHER" id="PTHR12560">
    <property type="entry name" value="LONGEVITY ASSURANCE FACTOR 1 LAG1"/>
    <property type="match status" value="1"/>
</dbReference>
<dbReference type="InterPro" id="IPR006634">
    <property type="entry name" value="TLC-dom"/>
</dbReference>
<evidence type="ECO:0000313" key="20">
    <source>
        <dbReference type="RefSeq" id="XP_030075909.1"/>
    </source>
</evidence>
<keyword evidence="8 16" id="KW-1133">Transmembrane helix</keyword>
<feature type="domain" description="TLC" evidence="18">
    <location>
        <begin position="131"/>
        <end position="332"/>
    </location>
</feature>
<dbReference type="FunFam" id="1.10.10.60:FF:000020">
    <property type="entry name" value="Ceramide synthase 5"/>
    <property type="match status" value="1"/>
</dbReference>
<sequence>MEAALNEWLWRQEYWLPPGITWEDLQNSEGVHYPQPWDLFLSFPVALGFTAFRLLFERYVAVPLSRQLGVKEKSATKPTPNHILEIFYTTCAKSPTESQICSLSQQCGLHTRHVERWFRRRRNQDRPSMTKKFCEASWRFLFYCLAFSGGLAILYDKPWFWDQREFWVGYPQQPLLPVLYWYYILELGFYWSLLLTMAFDVKRKDHREQLIHHFTAIFLICFSYCANYVRAGTLVMLLHDFADYILELAKMFNYTKWKRVCDVFFIFFALIFIVTRLVIFPSRVIYSTYYYSMETFQPFFGYYFFNGLLMLLQMLHVFWAYLILRMIYRFTFVGTIEKDVRSDAEESDDIVSASEEEKQQERKKNGTACFQSMASNGQALNLRKSTMQLRNGHSSLS</sequence>
<dbReference type="CTD" id="79603"/>
<dbReference type="PROSITE" id="PS50922">
    <property type="entry name" value="TLC"/>
    <property type="match status" value="1"/>
</dbReference>
<dbReference type="GO" id="GO:0005634">
    <property type="term" value="C:nucleus"/>
    <property type="evidence" value="ECO:0007669"/>
    <property type="project" value="UniProtKB-SubCell"/>
</dbReference>
<keyword evidence="6 13" id="KW-0812">Transmembrane</keyword>
<keyword evidence="10 13" id="KW-0472">Membrane</keyword>
<reference evidence="19" key="1">
    <citation type="submission" date="2024-06" db="UniProtKB">
        <authorList>
            <consortium name="RefSeq"/>
        </authorList>
    </citation>
    <scope>NUCLEOTIDE SEQUENCE [LARGE SCALE GENOMIC DNA]</scope>
</reference>
<dbReference type="Gene3D" id="1.10.10.60">
    <property type="entry name" value="Homeodomain-like"/>
    <property type="match status" value="1"/>
</dbReference>
<evidence type="ECO:0000256" key="3">
    <source>
        <dbReference type="ARBA" id="ARBA00004991"/>
    </source>
</evidence>
<protein>
    <submittedName>
        <fullName evidence="20">Ceramide synthase 4</fullName>
    </submittedName>
</protein>
<dbReference type="GO" id="GO:0005789">
    <property type="term" value="C:endoplasmic reticulum membrane"/>
    <property type="evidence" value="ECO:0007669"/>
    <property type="project" value="UniProtKB-SubCell"/>
</dbReference>
<dbReference type="RefSeq" id="XP_030075909.1">
    <property type="nucleotide sequence ID" value="XM_030220049.1"/>
</dbReference>
<evidence type="ECO:0000313" key="19">
    <source>
        <dbReference type="Proteomes" id="UP000515156"/>
    </source>
</evidence>
<dbReference type="SUPFAM" id="SSF46689">
    <property type="entry name" value="Homeodomain-like"/>
    <property type="match status" value="1"/>
</dbReference>
<keyword evidence="4" id="KW-0444">Lipid biosynthesis</keyword>
<evidence type="ECO:0000256" key="11">
    <source>
        <dbReference type="ARBA" id="ARBA00049036"/>
    </source>
</evidence>
<evidence type="ECO:0000256" key="12">
    <source>
        <dbReference type="PROSITE-ProRule" id="PRU00108"/>
    </source>
</evidence>
<evidence type="ECO:0000256" key="10">
    <source>
        <dbReference type="ARBA" id="ARBA00023136"/>
    </source>
</evidence>
<comment type="pathway">
    <text evidence="3">Sphingolipid metabolism.</text>
</comment>
<keyword evidence="7" id="KW-0256">Endoplasmic reticulum</keyword>
<evidence type="ECO:0000256" key="5">
    <source>
        <dbReference type="ARBA" id="ARBA00022679"/>
    </source>
</evidence>
<dbReference type="GO" id="GO:0050291">
    <property type="term" value="F:sphingosine N-acyltransferase activity"/>
    <property type="evidence" value="ECO:0007669"/>
    <property type="project" value="InterPro"/>
</dbReference>
<feature type="transmembrane region" description="Helical" evidence="16">
    <location>
        <begin position="260"/>
        <end position="280"/>
    </location>
</feature>
<dbReference type="SMART" id="SM00389">
    <property type="entry name" value="HOX"/>
    <property type="match status" value="1"/>
</dbReference>
<dbReference type="GO" id="GO:0003677">
    <property type="term" value="F:DNA binding"/>
    <property type="evidence" value="ECO:0007669"/>
    <property type="project" value="UniProtKB-UniRule"/>
</dbReference>
<keyword evidence="9" id="KW-0443">Lipid metabolism</keyword>
<feature type="DNA-binding region" description="Homeobox" evidence="12">
    <location>
        <begin position="69"/>
        <end position="129"/>
    </location>
</feature>
<evidence type="ECO:0000256" key="6">
    <source>
        <dbReference type="ARBA" id="ARBA00022692"/>
    </source>
</evidence>
<feature type="transmembrane region" description="Helical" evidence="16">
    <location>
        <begin position="39"/>
        <end position="56"/>
    </location>
</feature>
<keyword evidence="12 14" id="KW-0539">Nucleus</keyword>
<keyword evidence="19" id="KW-1185">Reference proteome</keyword>
<feature type="transmembrane region" description="Helical" evidence="16">
    <location>
        <begin position="180"/>
        <end position="199"/>
    </location>
</feature>
<name>A0A6P7ZND8_9AMPH</name>
<proteinExistence type="predicted"/>
<dbReference type="CDD" id="cd00086">
    <property type="entry name" value="homeodomain"/>
    <property type="match status" value="1"/>
</dbReference>
<dbReference type="InterPro" id="IPR009057">
    <property type="entry name" value="Homeodomain-like_sf"/>
</dbReference>